<reference evidence="2" key="1">
    <citation type="submission" date="2021-02" db="EMBL/GenBank/DDBJ databases">
        <authorList>
            <person name="Nowell W R."/>
        </authorList>
    </citation>
    <scope>NUCLEOTIDE SEQUENCE</scope>
</reference>
<accession>A0A815GSR4</accession>
<evidence type="ECO:0000313" key="5">
    <source>
        <dbReference type="EMBL" id="CAF4416352.1"/>
    </source>
</evidence>
<evidence type="ECO:0000313" key="6">
    <source>
        <dbReference type="Proteomes" id="UP000663829"/>
    </source>
</evidence>
<dbReference type="EMBL" id="CAJNOK010051726">
    <property type="protein sequence ID" value="CAF1605618.1"/>
    <property type="molecule type" value="Genomic_DNA"/>
</dbReference>
<feature type="region of interest" description="Disordered" evidence="1">
    <location>
        <begin position="130"/>
        <end position="168"/>
    </location>
</feature>
<dbReference type="Proteomes" id="UP000682733">
    <property type="component" value="Unassembled WGS sequence"/>
</dbReference>
<dbReference type="EMBL" id="CAJOBA010075694">
    <property type="protein sequence ID" value="CAF4416352.1"/>
    <property type="molecule type" value="Genomic_DNA"/>
</dbReference>
<dbReference type="Proteomes" id="UP000663829">
    <property type="component" value="Unassembled WGS sequence"/>
</dbReference>
<name>A0A815GSR4_9BILA</name>
<dbReference type="AlphaFoldDB" id="A0A815GSR4"/>
<protein>
    <submittedName>
        <fullName evidence="2">Uncharacterized protein</fullName>
    </submittedName>
</protein>
<sequence>TQEEIDNGVEVICVEKGGKDDKNADQVRHAYDVDADGNRFDVEPKPNDCFYRAFSKILERQKGIKKSIQDIRNELADDIETNGNYSKVMEAEKWIHDQHPQEANSLLFSAGRKLSIPASFGKKHIAKNLRVKPQATPQPQSSGENMPFELQSQSSSENNDQTDDRYIADRRQVKINTIIQETEESLMHKIKEAV</sequence>
<dbReference type="Proteomes" id="UP000681722">
    <property type="component" value="Unassembled WGS sequence"/>
</dbReference>
<proteinExistence type="predicted"/>
<keyword evidence="6" id="KW-1185">Reference proteome</keyword>
<organism evidence="2 6">
    <name type="scientific">Didymodactylos carnosus</name>
    <dbReference type="NCBI Taxonomy" id="1234261"/>
    <lineage>
        <taxon>Eukaryota</taxon>
        <taxon>Metazoa</taxon>
        <taxon>Spiralia</taxon>
        <taxon>Gnathifera</taxon>
        <taxon>Rotifera</taxon>
        <taxon>Eurotatoria</taxon>
        <taxon>Bdelloidea</taxon>
        <taxon>Philodinida</taxon>
        <taxon>Philodinidae</taxon>
        <taxon>Didymodactylos</taxon>
    </lineage>
</organism>
<dbReference type="OrthoDB" id="10059895at2759"/>
<dbReference type="EMBL" id="CAJNOQ010014504">
    <property type="protein sequence ID" value="CAF1342923.1"/>
    <property type="molecule type" value="Genomic_DNA"/>
</dbReference>
<feature type="non-terminal residue" evidence="2">
    <location>
        <position position="1"/>
    </location>
</feature>
<evidence type="ECO:0000313" key="3">
    <source>
        <dbReference type="EMBL" id="CAF1605618.1"/>
    </source>
</evidence>
<dbReference type="EMBL" id="CAJOBC010059830">
    <property type="protein sequence ID" value="CAF4205371.1"/>
    <property type="molecule type" value="Genomic_DNA"/>
</dbReference>
<evidence type="ECO:0000313" key="4">
    <source>
        <dbReference type="EMBL" id="CAF4205371.1"/>
    </source>
</evidence>
<gene>
    <name evidence="2" type="ORF">GPM918_LOCUS30521</name>
    <name evidence="3" type="ORF">OVA965_LOCUS42358</name>
    <name evidence="4" type="ORF">SRO942_LOCUS31133</name>
    <name evidence="5" type="ORF">TMI583_LOCUS44243</name>
</gene>
<feature type="compositionally biased region" description="Polar residues" evidence="1">
    <location>
        <begin position="135"/>
        <end position="159"/>
    </location>
</feature>
<comment type="caution">
    <text evidence="2">The sequence shown here is derived from an EMBL/GenBank/DDBJ whole genome shotgun (WGS) entry which is preliminary data.</text>
</comment>
<evidence type="ECO:0000313" key="2">
    <source>
        <dbReference type="EMBL" id="CAF1342923.1"/>
    </source>
</evidence>
<evidence type="ECO:0000256" key="1">
    <source>
        <dbReference type="SAM" id="MobiDB-lite"/>
    </source>
</evidence>
<dbReference type="Proteomes" id="UP000677228">
    <property type="component" value="Unassembled WGS sequence"/>
</dbReference>